<dbReference type="EMBL" id="GBYB01003327">
    <property type="protein sequence ID" value="JAG73094.1"/>
    <property type="molecule type" value="Transcribed_RNA"/>
</dbReference>
<name>A0A0C9QRR9_9HYME</name>
<keyword evidence="3" id="KW-0812">Transmembrane</keyword>
<accession>A0A0C9QRR9</accession>
<evidence type="ECO:0000313" key="4">
    <source>
        <dbReference type="EMBL" id="JAG73094.1"/>
    </source>
</evidence>
<keyword evidence="3" id="KW-0472">Membrane</keyword>
<feature type="region of interest" description="Disordered" evidence="2">
    <location>
        <begin position="159"/>
        <end position="223"/>
    </location>
</feature>
<evidence type="ECO:0000256" key="3">
    <source>
        <dbReference type="SAM" id="Phobius"/>
    </source>
</evidence>
<sequence>MYSHRQYYFSRFAKSHPILKFVNIYDRQSFIREWIFDNIYVCILTYVVFFGALWYASKIIKRIEESNERMLEVVAENREKLDDVMALRNKRQEYEEVVMKVKGAQRVTSKHLETEIEKLQSECSETTERLTELEKLLDKINFSRNGAVERLEYPEDSERINASRKTSKRNRLRVQRCSSHRSRLGRPLKKNMGCLSLDRRRDDSTNASDENSSCSSMPLSKYL</sequence>
<reference evidence="4" key="1">
    <citation type="submission" date="2015-01" db="EMBL/GenBank/DDBJ databases">
        <title>Transcriptome Assembly of Fopius arisanus.</title>
        <authorList>
            <person name="Geib S."/>
        </authorList>
    </citation>
    <scope>NUCLEOTIDE SEQUENCE</scope>
</reference>
<feature type="transmembrane region" description="Helical" evidence="3">
    <location>
        <begin position="38"/>
        <end position="56"/>
    </location>
</feature>
<feature type="compositionally biased region" description="Polar residues" evidence="2">
    <location>
        <begin position="205"/>
        <end position="223"/>
    </location>
</feature>
<keyword evidence="1" id="KW-0175">Coiled coil</keyword>
<dbReference type="AlphaFoldDB" id="A0A0C9QRR9"/>
<feature type="compositionally biased region" description="Basic residues" evidence="2">
    <location>
        <begin position="165"/>
        <end position="189"/>
    </location>
</feature>
<evidence type="ECO:0000256" key="2">
    <source>
        <dbReference type="SAM" id="MobiDB-lite"/>
    </source>
</evidence>
<organism evidence="4">
    <name type="scientific">Fopius arisanus</name>
    <dbReference type="NCBI Taxonomy" id="64838"/>
    <lineage>
        <taxon>Eukaryota</taxon>
        <taxon>Metazoa</taxon>
        <taxon>Ecdysozoa</taxon>
        <taxon>Arthropoda</taxon>
        <taxon>Hexapoda</taxon>
        <taxon>Insecta</taxon>
        <taxon>Pterygota</taxon>
        <taxon>Neoptera</taxon>
        <taxon>Endopterygota</taxon>
        <taxon>Hymenoptera</taxon>
        <taxon>Apocrita</taxon>
        <taxon>Ichneumonoidea</taxon>
        <taxon>Braconidae</taxon>
        <taxon>Opiinae</taxon>
        <taxon>Fopius</taxon>
    </lineage>
</organism>
<gene>
    <name evidence="4" type="primary">serS_0</name>
    <name evidence="4" type="ORF">g.13523</name>
</gene>
<proteinExistence type="predicted"/>
<protein>
    <submittedName>
        <fullName evidence="4">SerS_0 protein</fullName>
    </submittedName>
</protein>
<feature type="coiled-coil region" evidence="1">
    <location>
        <begin position="60"/>
        <end position="136"/>
    </location>
</feature>
<keyword evidence="3" id="KW-1133">Transmembrane helix</keyword>
<evidence type="ECO:0000256" key="1">
    <source>
        <dbReference type="SAM" id="Coils"/>
    </source>
</evidence>